<dbReference type="Pfam" id="PF00072">
    <property type="entry name" value="Response_reg"/>
    <property type="match status" value="1"/>
</dbReference>
<evidence type="ECO:0000313" key="6">
    <source>
        <dbReference type="Proteomes" id="UP000637299"/>
    </source>
</evidence>
<evidence type="ECO:0000313" key="5">
    <source>
        <dbReference type="EMBL" id="MBD8084551.1"/>
    </source>
</evidence>
<feature type="region of interest" description="Disordered" evidence="3">
    <location>
        <begin position="65"/>
        <end position="89"/>
    </location>
</feature>
<evidence type="ECO:0000259" key="4">
    <source>
        <dbReference type="PROSITE" id="PS50110"/>
    </source>
</evidence>
<comment type="caution">
    <text evidence="5">The sequence shown here is derived from an EMBL/GenBank/DDBJ whole genome shotgun (WGS) entry which is preliminary data.</text>
</comment>
<name>A0ABR8ZII8_9FLAO</name>
<keyword evidence="1 2" id="KW-0597">Phosphoprotein</keyword>
<dbReference type="EMBL" id="JACYFS010000011">
    <property type="protein sequence ID" value="MBD8084551.1"/>
    <property type="molecule type" value="Genomic_DNA"/>
</dbReference>
<dbReference type="PANTHER" id="PTHR44591">
    <property type="entry name" value="STRESS RESPONSE REGULATOR PROTEIN 1"/>
    <property type="match status" value="1"/>
</dbReference>
<proteinExistence type="predicted"/>
<reference evidence="5 6" key="1">
    <citation type="submission" date="2020-09" db="EMBL/GenBank/DDBJ databases">
        <title>Genome seq and assembly of Chryseobacterium sp.</title>
        <authorList>
            <person name="Chhetri G."/>
        </authorList>
    </citation>
    <scope>NUCLEOTIDE SEQUENCE [LARGE SCALE GENOMIC DNA]</scope>
    <source>
        <strain evidence="5 6">GCR10</strain>
    </source>
</reference>
<dbReference type="RefSeq" id="WP_191738404.1">
    <property type="nucleotide sequence ID" value="NZ_JACYFS010000011.1"/>
</dbReference>
<feature type="domain" description="Response regulatory" evidence="4">
    <location>
        <begin position="4"/>
        <end position="118"/>
    </location>
</feature>
<dbReference type="SMART" id="SM00448">
    <property type="entry name" value="REC"/>
    <property type="match status" value="1"/>
</dbReference>
<evidence type="ECO:0000256" key="2">
    <source>
        <dbReference type="PROSITE-ProRule" id="PRU00169"/>
    </source>
</evidence>
<feature type="compositionally biased region" description="Low complexity" evidence="3">
    <location>
        <begin position="78"/>
        <end position="89"/>
    </location>
</feature>
<dbReference type="InterPro" id="IPR011006">
    <property type="entry name" value="CheY-like_superfamily"/>
</dbReference>
<evidence type="ECO:0000256" key="1">
    <source>
        <dbReference type="ARBA" id="ARBA00022553"/>
    </source>
</evidence>
<sequence length="118" mass="13052">MEKKIVLIQDNAEILNLMDDVLTDEGYEVISSLTTEPIENIDIIEPDVVIVDDYIQGSKSGSEVISELKSNPETEDIPTVLSSTSPSLPETAKNCNADDYLEKPFDIDHLIDVVEKNS</sequence>
<organism evidence="5 6">
    <name type="scientific">Chryseobacterium caseinilyticum</name>
    <dbReference type="NCBI Taxonomy" id="2771428"/>
    <lineage>
        <taxon>Bacteria</taxon>
        <taxon>Pseudomonadati</taxon>
        <taxon>Bacteroidota</taxon>
        <taxon>Flavobacteriia</taxon>
        <taxon>Flavobacteriales</taxon>
        <taxon>Weeksellaceae</taxon>
        <taxon>Chryseobacterium group</taxon>
        <taxon>Chryseobacterium</taxon>
    </lineage>
</organism>
<dbReference type="Gene3D" id="3.40.50.2300">
    <property type="match status" value="1"/>
</dbReference>
<dbReference type="SUPFAM" id="SSF52172">
    <property type="entry name" value="CheY-like"/>
    <property type="match status" value="1"/>
</dbReference>
<dbReference type="InterPro" id="IPR001789">
    <property type="entry name" value="Sig_transdc_resp-reg_receiver"/>
</dbReference>
<gene>
    <name evidence="5" type="ORF">IC610_19255</name>
</gene>
<dbReference type="PROSITE" id="PS50110">
    <property type="entry name" value="RESPONSE_REGULATORY"/>
    <property type="match status" value="1"/>
</dbReference>
<feature type="modified residue" description="4-aspartylphosphate" evidence="2">
    <location>
        <position position="52"/>
    </location>
</feature>
<dbReference type="InterPro" id="IPR050595">
    <property type="entry name" value="Bact_response_regulator"/>
</dbReference>
<protein>
    <submittedName>
        <fullName evidence="5">Response regulator</fullName>
    </submittedName>
</protein>
<dbReference type="PANTHER" id="PTHR44591:SF3">
    <property type="entry name" value="RESPONSE REGULATORY DOMAIN-CONTAINING PROTEIN"/>
    <property type="match status" value="1"/>
</dbReference>
<dbReference type="Proteomes" id="UP000637299">
    <property type="component" value="Unassembled WGS sequence"/>
</dbReference>
<keyword evidence="6" id="KW-1185">Reference proteome</keyword>
<evidence type="ECO:0000256" key="3">
    <source>
        <dbReference type="SAM" id="MobiDB-lite"/>
    </source>
</evidence>
<accession>A0ABR8ZII8</accession>